<evidence type="ECO:0000259" key="12">
    <source>
        <dbReference type="PROSITE" id="PS50259"/>
    </source>
</evidence>
<keyword evidence="5 11" id="KW-1133">Transmembrane helix</keyword>
<dbReference type="PRINTS" id="PR00248">
    <property type="entry name" value="GPCRMGR"/>
</dbReference>
<dbReference type="PRINTS" id="PR01535">
    <property type="entry name" value="VOMERONASL2R"/>
</dbReference>
<keyword evidence="9" id="KW-0325">Glycoprotein</keyword>
<keyword evidence="3 11" id="KW-0812">Transmembrane</keyword>
<dbReference type="InterPro" id="IPR038550">
    <property type="entry name" value="GPCR_3_9-Cys_sf"/>
</dbReference>
<evidence type="ECO:0000313" key="14">
    <source>
        <dbReference type="RefSeq" id="XP_018120236.1"/>
    </source>
</evidence>
<evidence type="ECO:0000256" key="2">
    <source>
        <dbReference type="ARBA" id="ARBA00022475"/>
    </source>
</evidence>
<feature type="transmembrane region" description="Helical" evidence="11">
    <location>
        <begin position="804"/>
        <end position="830"/>
    </location>
</feature>
<dbReference type="PROSITE" id="PS50259">
    <property type="entry name" value="G_PROTEIN_RECEP_F3_4"/>
    <property type="match status" value="1"/>
</dbReference>
<evidence type="ECO:0000256" key="9">
    <source>
        <dbReference type="ARBA" id="ARBA00023180"/>
    </source>
</evidence>
<feature type="transmembrane region" description="Helical" evidence="11">
    <location>
        <begin position="371"/>
        <end position="391"/>
    </location>
</feature>
<dbReference type="InterPro" id="IPR017979">
    <property type="entry name" value="GPCR_3_CS"/>
</dbReference>
<protein>
    <submittedName>
        <fullName evidence="14">Vomeronasal type-2 receptor 26</fullName>
    </submittedName>
</protein>
<evidence type="ECO:0000256" key="6">
    <source>
        <dbReference type="ARBA" id="ARBA00023040"/>
    </source>
</evidence>
<feature type="transmembrane region" description="Helical" evidence="11">
    <location>
        <begin position="244"/>
        <end position="266"/>
    </location>
</feature>
<dbReference type="RefSeq" id="XP_018120236.1">
    <property type="nucleotide sequence ID" value="XM_018264747.1"/>
</dbReference>
<keyword evidence="6" id="KW-0297">G-protein coupled receptor</keyword>
<dbReference type="InterPro" id="IPR017978">
    <property type="entry name" value="GPCR_3_C"/>
</dbReference>
<accession>A0A8J0VF39</accession>
<keyword evidence="13" id="KW-1185">Reference proteome</keyword>
<dbReference type="InterPro" id="IPR000068">
    <property type="entry name" value="GPCR_3_Ca_sens_rcpt-rel"/>
</dbReference>
<keyword evidence="7 11" id="KW-0472">Membrane</keyword>
<evidence type="ECO:0000256" key="4">
    <source>
        <dbReference type="ARBA" id="ARBA00022729"/>
    </source>
</evidence>
<dbReference type="InterPro" id="IPR004073">
    <property type="entry name" value="GPCR_3_vmron_rcpt_2"/>
</dbReference>
<name>A0A8J0VF39_XENLA</name>
<organism evidence="13 14">
    <name type="scientific">Xenopus laevis</name>
    <name type="common">African clawed frog</name>
    <dbReference type="NCBI Taxonomy" id="8355"/>
    <lineage>
        <taxon>Eukaryota</taxon>
        <taxon>Metazoa</taxon>
        <taxon>Chordata</taxon>
        <taxon>Craniata</taxon>
        <taxon>Vertebrata</taxon>
        <taxon>Euteleostomi</taxon>
        <taxon>Amphibia</taxon>
        <taxon>Batrachia</taxon>
        <taxon>Anura</taxon>
        <taxon>Pipoidea</taxon>
        <taxon>Pipidae</taxon>
        <taxon>Xenopodinae</taxon>
        <taxon>Xenopus</taxon>
        <taxon>Xenopus</taxon>
    </lineage>
</organism>
<keyword evidence="4" id="KW-0732">Signal</keyword>
<dbReference type="FunFam" id="2.10.50.30:FF:000003">
    <property type="entry name" value="Vomeronasal 2, receptor 120"/>
    <property type="match status" value="1"/>
</dbReference>
<keyword evidence="10" id="KW-0807">Transducer</keyword>
<dbReference type="GeneID" id="108717512"/>
<evidence type="ECO:0000256" key="11">
    <source>
        <dbReference type="SAM" id="Phobius"/>
    </source>
</evidence>
<dbReference type="PROSITE" id="PS00981">
    <property type="entry name" value="G_PROTEIN_RECEP_F3_3"/>
    <property type="match status" value="1"/>
</dbReference>
<feature type="transmembrane region" description="Helical" evidence="11">
    <location>
        <begin position="697"/>
        <end position="723"/>
    </location>
</feature>
<evidence type="ECO:0000313" key="13">
    <source>
        <dbReference type="Proteomes" id="UP000186698"/>
    </source>
</evidence>
<evidence type="ECO:0000256" key="5">
    <source>
        <dbReference type="ARBA" id="ARBA00022989"/>
    </source>
</evidence>
<dbReference type="SUPFAM" id="SSF53822">
    <property type="entry name" value="Periplasmic binding protein-like I"/>
    <property type="match status" value="1"/>
</dbReference>
<evidence type="ECO:0000256" key="8">
    <source>
        <dbReference type="ARBA" id="ARBA00023170"/>
    </source>
</evidence>
<dbReference type="FunFam" id="3.40.50.2300:FF:000728">
    <property type="entry name" value="Uncharacterized protein"/>
    <property type="match status" value="1"/>
</dbReference>
<dbReference type="KEGG" id="xla:108717512"/>
<sequence length="988" mass="111895">MGFFNISSTLTGFMICSKSFLVELREYSDQILQNGFILKAHYFSRFSTQGRTSRNLYLVSTVLFCSFHILLDLSCDTKESACTTPQEETSSEPLEKDILLDCFKLITDATDYISEAIRQLSDTDTYIKLTDNPTTTFQSEITDLVKFGVSLGVVDAKDPKIHKYYTQYWLLKTSSFIQYRYLLVFIYSIGEINKDPEILPNVTLGYHIFDSCNRAEKSLEGTFSILSGTQQLIPNYNCWKNRKVVGFIGDLSSITSLCMALLTGIYRYPQISYGSRDPMFNDKIQFPSFYRTVPDELSEIYGIVELMKHFGWRWVGLIVSDDKVMAGKNLEKEMKKNGICVAFFIRIDLRSMDSTTQIKVRETLGRSKANVIVLLASLRYVGFILFFFAIFDMPEKIWIVSSTFLRILDSAYPQNRITFNGILALSIQQGEIPGFKDFLHGLNPSDYNDGIVFPNVSEKLSDCKLSNTIQTIPSRTGISLPKCTESEFFQEYDVPLNETLNFRTSYGVYKAVYTMALALHKLYINQTMAGHSDRRGREHINIKQWQLNYMIQSKNFEMTSRHKSPFNVKRDPSKYYEIVKCFFSEEGDVRTVKVGSFDTSKPVGSQLYINSSADLWGPYFTKCPQSLCNEPCGPGYRKLKIERKPPCCYKCVLCAEGEISNTTDAWLCIKCSEYEHSNKEKNGCIPKHINFLSYEDALGATLSSITIICSVTCIIILAIFIKYRETPIVRANNQNLSCLLLISLTMCFLCTLLFIGRPTQICCLLRQVTFGVVFTTSVSTVLAKTLTVIIAFNATKPGSKLKKYVGTQLSIILVILCSLGETMISAVWLASNPPFSEADTLSDPDYIILTCNEGSGFFFFFIIGYIGTLALLSFVAAFLSKDFPDRFNEAKNITFSMLVFCSVWVTFVPAYLSSKGSRMVVAVEIFAILSSSAGLLGCIFIPKCYIIFLRPELNTKLPTIKKNRFYKWSFSGIRGQHLLTLSGYLTFL</sequence>
<dbReference type="Proteomes" id="UP000186698">
    <property type="component" value="Chromosome 5S"/>
</dbReference>
<dbReference type="PANTHER" id="PTHR24061:SF582">
    <property type="entry name" value="VOMERONASAL TYPE-2 RECEPTOR 26"/>
    <property type="match status" value="1"/>
</dbReference>
<dbReference type="FunFam" id="3.40.50.2300:FF:000334">
    <property type="entry name" value="Vomeronasal 2, receptor 56"/>
    <property type="match status" value="1"/>
</dbReference>
<feature type="transmembrane region" description="Helical" evidence="11">
    <location>
        <begin position="919"/>
        <end position="941"/>
    </location>
</feature>
<feature type="transmembrane region" description="Helical" evidence="11">
    <location>
        <begin position="857"/>
        <end position="880"/>
    </location>
</feature>
<dbReference type="InterPro" id="IPR011500">
    <property type="entry name" value="GPCR_3_9-Cys_dom"/>
</dbReference>
<evidence type="ECO:0000256" key="3">
    <source>
        <dbReference type="ARBA" id="ARBA00022692"/>
    </source>
</evidence>
<dbReference type="PANTHER" id="PTHR24061">
    <property type="entry name" value="CALCIUM-SENSING RECEPTOR-RELATED"/>
    <property type="match status" value="1"/>
</dbReference>
<dbReference type="GO" id="GO:0004930">
    <property type="term" value="F:G protein-coupled receptor activity"/>
    <property type="evidence" value="ECO:0000318"/>
    <property type="project" value="GO_Central"/>
</dbReference>
<dbReference type="InterPro" id="IPR001828">
    <property type="entry name" value="ANF_lig-bd_rcpt"/>
</dbReference>
<keyword evidence="2" id="KW-1003">Cell membrane</keyword>
<proteinExistence type="predicted"/>
<dbReference type="InterPro" id="IPR000337">
    <property type="entry name" value="GPCR_3"/>
</dbReference>
<dbReference type="GO" id="GO:0005886">
    <property type="term" value="C:plasma membrane"/>
    <property type="evidence" value="ECO:0000318"/>
    <property type="project" value="GO_Central"/>
</dbReference>
<feature type="transmembrane region" description="Helical" evidence="11">
    <location>
        <begin position="768"/>
        <end position="792"/>
    </location>
</feature>
<dbReference type="Gene3D" id="2.10.50.30">
    <property type="entry name" value="GPCR, family 3, nine cysteines domain"/>
    <property type="match status" value="1"/>
</dbReference>
<dbReference type="Pfam" id="PF07562">
    <property type="entry name" value="NCD3G"/>
    <property type="match status" value="1"/>
</dbReference>
<dbReference type="AlphaFoldDB" id="A0A8J0VF39"/>
<dbReference type="Gene3D" id="3.40.50.2300">
    <property type="match status" value="2"/>
</dbReference>
<feature type="domain" description="G-protein coupled receptors family 3 profile" evidence="12">
    <location>
        <begin position="698"/>
        <end position="955"/>
    </location>
</feature>
<reference evidence="14" key="1">
    <citation type="submission" date="2025-08" db="UniProtKB">
        <authorList>
            <consortium name="RefSeq"/>
        </authorList>
    </citation>
    <scope>IDENTIFICATION</scope>
    <source>
        <strain evidence="14">J_2021</strain>
        <tissue evidence="14">Erythrocytes</tissue>
    </source>
</reference>
<evidence type="ECO:0000256" key="10">
    <source>
        <dbReference type="ARBA" id="ARBA00023224"/>
    </source>
</evidence>
<evidence type="ECO:0000256" key="7">
    <source>
        <dbReference type="ARBA" id="ARBA00023136"/>
    </source>
</evidence>
<comment type="subcellular location">
    <subcellularLocation>
        <location evidence="1">Cell membrane</location>
        <topology evidence="1">Multi-pass membrane protein</topology>
    </subcellularLocation>
</comment>
<dbReference type="OrthoDB" id="5984008at2759"/>
<dbReference type="Pfam" id="PF01094">
    <property type="entry name" value="ANF_receptor"/>
    <property type="match status" value="1"/>
</dbReference>
<feature type="transmembrane region" description="Helical" evidence="11">
    <location>
        <begin position="892"/>
        <end position="913"/>
    </location>
</feature>
<dbReference type="InterPro" id="IPR028082">
    <property type="entry name" value="Peripla_BP_I"/>
</dbReference>
<dbReference type="Pfam" id="PF00003">
    <property type="entry name" value="7tm_3"/>
    <property type="match status" value="1"/>
</dbReference>
<keyword evidence="8 14" id="KW-0675">Receptor</keyword>
<evidence type="ECO:0000256" key="1">
    <source>
        <dbReference type="ARBA" id="ARBA00004651"/>
    </source>
</evidence>
<feature type="transmembrane region" description="Helical" evidence="11">
    <location>
        <begin position="735"/>
        <end position="756"/>
    </location>
</feature>
<gene>
    <name evidence="14" type="primary">LOC108717512</name>
</gene>